<dbReference type="Pfam" id="PF00147">
    <property type="entry name" value="Fibrinogen_C"/>
    <property type="match status" value="1"/>
</dbReference>
<dbReference type="SUPFAM" id="SSF56496">
    <property type="entry name" value="Fibrinogen C-terminal domain-like"/>
    <property type="match status" value="1"/>
</dbReference>
<keyword evidence="4" id="KW-0175">Coiled coil</keyword>
<organism evidence="8 9">
    <name type="scientific">Lates japonicus</name>
    <name type="common">Japanese lates</name>
    <dbReference type="NCBI Taxonomy" id="270547"/>
    <lineage>
        <taxon>Eukaryota</taxon>
        <taxon>Metazoa</taxon>
        <taxon>Chordata</taxon>
        <taxon>Craniata</taxon>
        <taxon>Vertebrata</taxon>
        <taxon>Euteleostomi</taxon>
        <taxon>Actinopterygii</taxon>
        <taxon>Neopterygii</taxon>
        <taxon>Teleostei</taxon>
        <taxon>Neoteleostei</taxon>
        <taxon>Acanthomorphata</taxon>
        <taxon>Carangaria</taxon>
        <taxon>Carangaria incertae sedis</taxon>
        <taxon>Centropomidae</taxon>
        <taxon>Lates</taxon>
    </lineage>
</organism>
<dbReference type="SMART" id="SM00186">
    <property type="entry name" value="FBG"/>
    <property type="match status" value="1"/>
</dbReference>
<dbReference type="GO" id="GO:0005577">
    <property type="term" value="C:fibrinogen complex"/>
    <property type="evidence" value="ECO:0007669"/>
    <property type="project" value="TreeGrafter"/>
</dbReference>
<keyword evidence="2" id="KW-0964">Secreted</keyword>
<feature type="domain" description="Fibrinogen C-terminal" evidence="7">
    <location>
        <begin position="30"/>
        <end position="98"/>
    </location>
</feature>
<name>A0AAD3R175_LATJO</name>
<evidence type="ECO:0000256" key="4">
    <source>
        <dbReference type="ARBA" id="ARBA00023054"/>
    </source>
</evidence>
<evidence type="ECO:0000256" key="6">
    <source>
        <dbReference type="ARBA" id="ARBA00023180"/>
    </source>
</evidence>
<dbReference type="PROSITE" id="PS51406">
    <property type="entry name" value="FIBRINOGEN_C_2"/>
    <property type="match status" value="1"/>
</dbReference>
<reference evidence="8" key="1">
    <citation type="submission" date="2022-08" db="EMBL/GenBank/DDBJ databases">
        <title>Genome sequencing of akame (Lates japonicus).</title>
        <authorList>
            <person name="Hashiguchi Y."/>
            <person name="Takahashi H."/>
        </authorList>
    </citation>
    <scope>NUCLEOTIDE SEQUENCE</scope>
    <source>
        <strain evidence="8">Kochi</strain>
    </source>
</reference>
<dbReference type="InterPro" id="IPR037579">
    <property type="entry name" value="FIB_ANG-like"/>
</dbReference>
<dbReference type="GO" id="GO:0072377">
    <property type="term" value="P:blood coagulation, common pathway"/>
    <property type="evidence" value="ECO:0007669"/>
    <property type="project" value="TreeGrafter"/>
</dbReference>
<dbReference type="Proteomes" id="UP001279410">
    <property type="component" value="Unassembled WGS sequence"/>
</dbReference>
<dbReference type="PANTHER" id="PTHR47221">
    <property type="entry name" value="FIBRINOGEN ALPHA CHAIN"/>
    <property type="match status" value="1"/>
</dbReference>
<gene>
    <name evidence="8" type="ORF">AKAME5_000439300</name>
</gene>
<keyword evidence="9" id="KW-1185">Reference proteome</keyword>
<evidence type="ECO:0000313" key="8">
    <source>
        <dbReference type="EMBL" id="GLD51316.1"/>
    </source>
</evidence>
<accession>A0AAD3R175</accession>
<sequence>MSTHPRDLHCRWCLENIPVVPQATNEIQRTTPEGPFRDCLEAQEAGHSTSGMYLIKPDEAERPVQVWCEQDIDNGGWTVIQSRRDGSVNFFRNWDNYKLNLQALKLSKTATTMVPSWMDGWLAYCTTPYRALSSKLCENKMEYIAAGSLSNPVFHSAGPAASTWSRRAIELLPRLGTYQATPGLPSSHNGDHSGLYHSPIPGQQTEDGRSAAAAVVLLAILEVKALFVAGVKLCCLRLNTKMALARRFLEEVGSTVTRCLLKRHLMFGECP</sequence>
<evidence type="ECO:0000256" key="1">
    <source>
        <dbReference type="ARBA" id="ARBA00004613"/>
    </source>
</evidence>
<evidence type="ECO:0000256" key="2">
    <source>
        <dbReference type="ARBA" id="ARBA00022525"/>
    </source>
</evidence>
<dbReference type="GO" id="GO:0005201">
    <property type="term" value="F:extracellular matrix structural constituent"/>
    <property type="evidence" value="ECO:0007669"/>
    <property type="project" value="TreeGrafter"/>
</dbReference>
<dbReference type="GO" id="GO:0030674">
    <property type="term" value="F:protein-macromolecule adaptor activity"/>
    <property type="evidence" value="ECO:0007669"/>
    <property type="project" value="TreeGrafter"/>
</dbReference>
<dbReference type="GO" id="GO:0034116">
    <property type="term" value="P:positive regulation of heterotypic cell-cell adhesion"/>
    <property type="evidence" value="ECO:0007669"/>
    <property type="project" value="TreeGrafter"/>
</dbReference>
<keyword evidence="6" id="KW-0325">Glycoprotein</keyword>
<keyword evidence="3" id="KW-0732">Signal</keyword>
<dbReference type="Gene3D" id="3.90.215.10">
    <property type="entry name" value="Gamma Fibrinogen, chain A, domain 1"/>
    <property type="match status" value="1"/>
</dbReference>
<dbReference type="GO" id="GO:0070527">
    <property type="term" value="P:platelet aggregation"/>
    <property type="evidence" value="ECO:0007669"/>
    <property type="project" value="TreeGrafter"/>
</dbReference>
<dbReference type="PANTHER" id="PTHR47221:SF6">
    <property type="entry name" value="FIBRINOGEN ALPHA CHAIN"/>
    <property type="match status" value="1"/>
</dbReference>
<dbReference type="EMBL" id="BRZM01000010">
    <property type="protein sequence ID" value="GLD51316.1"/>
    <property type="molecule type" value="Genomic_DNA"/>
</dbReference>
<comment type="subcellular location">
    <subcellularLocation>
        <location evidence="1">Secreted</location>
    </subcellularLocation>
</comment>
<dbReference type="InterPro" id="IPR036056">
    <property type="entry name" value="Fibrinogen-like_C"/>
</dbReference>
<dbReference type="NCBIfam" id="NF040941">
    <property type="entry name" value="GGGWT_bact"/>
    <property type="match status" value="1"/>
</dbReference>
<evidence type="ECO:0000256" key="3">
    <source>
        <dbReference type="ARBA" id="ARBA00022729"/>
    </source>
</evidence>
<dbReference type="InterPro" id="IPR014716">
    <property type="entry name" value="Fibrinogen_a/b/g_C_1"/>
</dbReference>
<dbReference type="GO" id="GO:0042730">
    <property type="term" value="P:fibrinolysis"/>
    <property type="evidence" value="ECO:0007669"/>
    <property type="project" value="TreeGrafter"/>
</dbReference>
<evidence type="ECO:0000259" key="7">
    <source>
        <dbReference type="PROSITE" id="PS51406"/>
    </source>
</evidence>
<proteinExistence type="predicted"/>
<comment type="caution">
    <text evidence="8">The sequence shown here is derived from an EMBL/GenBank/DDBJ whole genome shotgun (WGS) entry which is preliminary data.</text>
</comment>
<dbReference type="InterPro" id="IPR002181">
    <property type="entry name" value="Fibrinogen_a/b/g_C_dom"/>
</dbReference>
<evidence type="ECO:0000313" key="9">
    <source>
        <dbReference type="Proteomes" id="UP001279410"/>
    </source>
</evidence>
<dbReference type="AlphaFoldDB" id="A0AAD3R175"/>
<keyword evidence="5" id="KW-1015">Disulfide bond</keyword>
<evidence type="ECO:0000256" key="5">
    <source>
        <dbReference type="ARBA" id="ARBA00023157"/>
    </source>
</evidence>
<protein>
    <submittedName>
        <fullName evidence="8">Angiopoietin-related protein 1-like protein</fullName>
    </submittedName>
</protein>